<evidence type="ECO:0000313" key="2">
    <source>
        <dbReference type="Proteomes" id="UP001501710"/>
    </source>
</evidence>
<reference evidence="2" key="1">
    <citation type="journal article" date="2019" name="Int. J. Syst. Evol. Microbiol.">
        <title>The Global Catalogue of Microorganisms (GCM) 10K type strain sequencing project: providing services to taxonomists for standard genome sequencing and annotation.</title>
        <authorList>
            <consortium name="The Broad Institute Genomics Platform"/>
            <consortium name="The Broad Institute Genome Sequencing Center for Infectious Disease"/>
            <person name="Wu L."/>
            <person name="Ma J."/>
        </authorList>
    </citation>
    <scope>NUCLEOTIDE SEQUENCE [LARGE SCALE GENOMIC DNA]</scope>
    <source>
        <strain evidence="2">JCM 17440</strain>
    </source>
</reference>
<sequence length="86" mass="9542">MWEADPRAHFMRRLGKSAHELGDTKEDLTCPDLWELSNGDVAAIGRDLTEVYRDRLPSGVSVGADERIVVLPRNMIIAAKPDIPDA</sequence>
<dbReference type="Proteomes" id="UP001501710">
    <property type="component" value="Unassembled WGS sequence"/>
</dbReference>
<protein>
    <submittedName>
        <fullName evidence="1">Uncharacterized protein</fullName>
    </submittedName>
</protein>
<keyword evidence="2" id="KW-1185">Reference proteome</keyword>
<evidence type="ECO:0000313" key="1">
    <source>
        <dbReference type="EMBL" id="GAA4241076.1"/>
    </source>
</evidence>
<proteinExistence type="predicted"/>
<organism evidence="1 2">
    <name type="scientific">Actinomadura meridiana</name>
    <dbReference type="NCBI Taxonomy" id="559626"/>
    <lineage>
        <taxon>Bacteria</taxon>
        <taxon>Bacillati</taxon>
        <taxon>Actinomycetota</taxon>
        <taxon>Actinomycetes</taxon>
        <taxon>Streptosporangiales</taxon>
        <taxon>Thermomonosporaceae</taxon>
        <taxon>Actinomadura</taxon>
    </lineage>
</organism>
<accession>A0ABP8CMN7</accession>
<comment type="caution">
    <text evidence="1">The sequence shown here is derived from an EMBL/GenBank/DDBJ whole genome shotgun (WGS) entry which is preliminary data.</text>
</comment>
<dbReference type="RefSeq" id="WP_425549006.1">
    <property type="nucleotide sequence ID" value="NZ_BAABAS010000026.1"/>
</dbReference>
<name>A0ABP8CMN7_9ACTN</name>
<gene>
    <name evidence="1" type="ORF">GCM10022254_68480</name>
</gene>
<dbReference type="EMBL" id="BAABAS010000026">
    <property type="protein sequence ID" value="GAA4241076.1"/>
    <property type="molecule type" value="Genomic_DNA"/>
</dbReference>